<dbReference type="GO" id="GO:0005737">
    <property type="term" value="C:cytoplasm"/>
    <property type="evidence" value="ECO:0007669"/>
    <property type="project" value="UniProtKB-SubCell"/>
</dbReference>
<evidence type="ECO:0000256" key="5">
    <source>
        <dbReference type="ARBA" id="ARBA00022481"/>
    </source>
</evidence>
<organism evidence="11 12">
    <name type="scientific">Limosa lapponica baueri</name>
    <dbReference type="NCBI Taxonomy" id="1758121"/>
    <lineage>
        <taxon>Eukaryota</taxon>
        <taxon>Metazoa</taxon>
        <taxon>Chordata</taxon>
        <taxon>Craniata</taxon>
        <taxon>Vertebrata</taxon>
        <taxon>Euteleostomi</taxon>
        <taxon>Archelosauria</taxon>
        <taxon>Archosauria</taxon>
        <taxon>Dinosauria</taxon>
        <taxon>Saurischia</taxon>
        <taxon>Theropoda</taxon>
        <taxon>Coelurosauria</taxon>
        <taxon>Aves</taxon>
        <taxon>Neognathae</taxon>
        <taxon>Neoaves</taxon>
        <taxon>Charadriiformes</taxon>
        <taxon>Scolopacidae</taxon>
        <taxon>Limosa</taxon>
    </lineage>
</organism>
<feature type="domain" description="UBA" evidence="10">
    <location>
        <begin position="139"/>
        <end position="177"/>
    </location>
</feature>
<evidence type="ECO:0000256" key="7">
    <source>
        <dbReference type="ARBA" id="ARBA00022553"/>
    </source>
</evidence>
<evidence type="ECO:0000313" key="12">
    <source>
        <dbReference type="Proteomes" id="UP000233556"/>
    </source>
</evidence>
<dbReference type="PANTHER" id="PTHR16308">
    <property type="entry name" value="UBIQUITIN ASSOCIATED PROTEIN 2-LIKE/LINGERER"/>
    <property type="match status" value="1"/>
</dbReference>
<keyword evidence="5" id="KW-0488">Methylation</keyword>
<gene>
    <name evidence="11" type="ORF">llap_12660</name>
</gene>
<dbReference type="GO" id="GO:0005694">
    <property type="term" value="C:chromosome"/>
    <property type="evidence" value="ECO:0007669"/>
    <property type="project" value="UniProtKB-SubCell"/>
</dbReference>
<evidence type="ECO:0000313" key="11">
    <source>
        <dbReference type="EMBL" id="PKU37036.1"/>
    </source>
</evidence>
<evidence type="ECO:0000256" key="2">
    <source>
        <dbReference type="ARBA" id="ARBA00004286"/>
    </source>
</evidence>
<accession>A0A2I0TTA6</accession>
<dbReference type="SUPFAM" id="SSF46934">
    <property type="entry name" value="UBA-like"/>
    <property type="match status" value="1"/>
</dbReference>
<dbReference type="CDD" id="cd14277">
    <property type="entry name" value="UBA_UBP2_like"/>
    <property type="match status" value="1"/>
</dbReference>
<evidence type="ECO:0000259" key="10">
    <source>
        <dbReference type="SMART" id="SM00165"/>
    </source>
</evidence>
<dbReference type="GO" id="GO:0005634">
    <property type="term" value="C:nucleus"/>
    <property type="evidence" value="ECO:0007669"/>
    <property type="project" value="UniProtKB-SubCell"/>
</dbReference>
<feature type="transmembrane region" description="Helical" evidence="9">
    <location>
        <begin position="74"/>
        <end position="93"/>
    </location>
</feature>
<protein>
    <recommendedName>
        <fullName evidence="10">UBA domain-containing protein</fullName>
    </recommendedName>
</protein>
<dbReference type="OrthoDB" id="5918007at2759"/>
<reference evidence="12" key="1">
    <citation type="submission" date="2017-11" db="EMBL/GenBank/DDBJ databases">
        <authorList>
            <person name="Lima N.C."/>
            <person name="Parody-Merino A.M."/>
            <person name="Battley P.F."/>
            <person name="Fidler A.E."/>
            <person name="Prosdocimi F."/>
        </authorList>
    </citation>
    <scope>NUCLEOTIDE SEQUENCE [LARGE SCALE GENOMIC DNA]</scope>
</reference>
<dbReference type="PANTHER" id="PTHR16308:SF19">
    <property type="entry name" value="UBIQUITIN-ASSOCIATED PROTEIN 2"/>
    <property type="match status" value="1"/>
</dbReference>
<keyword evidence="8" id="KW-0539">Nucleus</keyword>
<reference evidence="12" key="2">
    <citation type="submission" date="2017-12" db="EMBL/GenBank/DDBJ databases">
        <title>Genome sequence of the Bar-tailed Godwit (Limosa lapponica baueri).</title>
        <authorList>
            <person name="Lima N.C.B."/>
            <person name="Parody-Merino A.M."/>
            <person name="Battley P.F."/>
            <person name="Fidler A.E."/>
            <person name="Prosdocimi F."/>
        </authorList>
    </citation>
    <scope>NUCLEOTIDE SEQUENCE [LARGE SCALE GENOMIC DNA]</scope>
</reference>
<dbReference type="GO" id="GO:0061484">
    <property type="term" value="P:hematopoietic stem cell homeostasis"/>
    <property type="evidence" value="ECO:0007669"/>
    <property type="project" value="UniProtKB-ARBA"/>
</dbReference>
<dbReference type="Gene3D" id="1.10.8.10">
    <property type="entry name" value="DNA helicase RuvA subunit, C-terminal domain"/>
    <property type="match status" value="1"/>
</dbReference>
<dbReference type="InterPro" id="IPR051833">
    <property type="entry name" value="TC-DDR_regulator"/>
</dbReference>
<keyword evidence="7" id="KW-0597">Phosphoprotein</keyword>
<keyword evidence="9" id="KW-0812">Transmembrane</keyword>
<dbReference type="EMBL" id="KZ507335">
    <property type="protein sequence ID" value="PKU37036.1"/>
    <property type="molecule type" value="Genomic_DNA"/>
</dbReference>
<dbReference type="AlphaFoldDB" id="A0A2I0TTA6"/>
<evidence type="ECO:0000256" key="4">
    <source>
        <dbReference type="ARBA" id="ARBA00022454"/>
    </source>
</evidence>
<comment type="subcellular location">
    <subcellularLocation>
        <location evidence="2">Chromosome</location>
    </subcellularLocation>
    <subcellularLocation>
        <location evidence="3">Cytoplasm</location>
    </subcellularLocation>
    <subcellularLocation>
        <location evidence="1">Nucleus</location>
    </subcellularLocation>
</comment>
<evidence type="ECO:0000256" key="3">
    <source>
        <dbReference type="ARBA" id="ARBA00004496"/>
    </source>
</evidence>
<evidence type="ECO:0000256" key="9">
    <source>
        <dbReference type="SAM" id="Phobius"/>
    </source>
</evidence>
<dbReference type="SMART" id="SM00165">
    <property type="entry name" value="UBA"/>
    <property type="match status" value="1"/>
</dbReference>
<evidence type="ECO:0000256" key="6">
    <source>
        <dbReference type="ARBA" id="ARBA00022490"/>
    </source>
</evidence>
<keyword evidence="6" id="KW-0963">Cytoplasm</keyword>
<proteinExistence type="predicted"/>
<dbReference type="Proteomes" id="UP000233556">
    <property type="component" value="Unassembled WGS sequence"/>
</dbReference>
<keyword evidence="9" id="KW-1133">Transmembrane helix</keyword>
<keyword evidence="9" id="KW-0472">Membrane</keyword>
<evidence type="ECO:0000256" key="1">
    <source>
        <dbReference type="ARBA" id="ARBA00004123"/>
    </source>
</evidence>
<dbReference type="FunFam" id="1.10.8.10:FF:000004">
    <property type="entry name" value="ubiquitin-associated protein 2-like isoform X1"/>
    <property type="match status" value="1"/>
</dbReference>
<dbReference type="InterPro" id="IPR009060">
    <property type="entry name" value="UBA-like_sf"/>
</dbReference>
<sequence length="200" mass="23268">MKEFSNRSQYRFPHQDLIKEWWVARNWFYGYKAPEHHESMFKLKHLIATLIVEYPLLESLHREFVVKAGRVQDFLFCTYIVLYILYMMTSVGSERTRGTRDKMQISTTQPTPPQKQVVQATAEQIRLAQMIYDKNDADFEDKVKQLMEVTGKNQDESIVALHDCNGDVNRAINILLEGNSDTPIVKRQQRGENVDIAGLA</sequence>
<name>A0A2I0TTA6_LIMLA</name>
<keyword evidence="12" id="KW-1185">Reference proteome</keyword>
<dbReference type="InterPro" id="IPR015940">
    <property type="entry name" value="UBA"/>
</dbReference>
<evidence type="ECO:0000256" key="8">
    <source>
        <dbReference type="ARBA" id="ARBA00023242"/>
    </source>
</evidence>
<keyword evidence="4" id="KW-0158">Chromosome</keyword>